<evidence type="ECO:0000256" key="1">
    <source>
        <dbReference type="ARBA" id="ARBA00023015"/>
    </source>
</evidence>
<reference evidence="7 8" key="6">
    <citation type="journal article" date="2011" name="Appl. Environ. Microbiol.">
        <title>Involvement of the azorhizobial chromosome partition gene (parA) in the onset of bacteroid differentiation during Sesbania rostrata stem nodule development.</title>
        <authorList>
            <person name="Liu CT."/>
            <person name="Lee KB."/>
            <person name="Wang YS."/>
            <person name="Peng MH."/>
            <person name="Lee KT."/>
            <person name="Suzuki S."/>
            <person name="Suzuki T."/>
            <person name="Oyaizu H."/>
        </authorList>
    </citation>
    <scope>NUCLEOTIDE SEQUENCE [LARGE SCALE GENOMIC DNA]</scope>
    <source>
        <strain evidence="8">ATCC 43989 / DSM 5975 / JCM 20966 / LMG 6465 / NBRC 14845 / NCIMB 13405 / ORS 571</strain>
    </source>
</reference>
<dbReference type="Proteomes" id="UP000000270">
    <property type="component" value="Chromosome"/>
</dbReference>
<dbReference type="PROSITE" id="PS50043">
    <property type="entry name" value="HTH_LUXR_2"/>
    <property type="match status" value="1"/>
</dbReference>
<keyword evidence="4" id="KW-0597">Phosphoprotein</keyword>
<dbReference type="GO" id="GO:0000160">
    <property type="term" value="P:phosphorelay signal transduction system"/>
    <property type="evidence" value="ECO:0007669"/>
    <property type="project" value="InterPro"/>
</dbReference>
<dbReference type="Gene3D" id="1.10.10.10">
    <property type="entry name" value="Winged helix-like DNA-binding domain superfamily/Winged helix DNA-binding domain"/>
    <property type="match status" value="1"/>
</dbReference>
<keyword evidence="3" id="KW-0804">Transcription</keyword>
<reference evidence="7 8" key="4">
    <citation type="journal article" date="2009" name="Appl. Environ. Microbiol.">
        <title>Comparative genome-wide transcriptional profiling of Azorhizobium caulinodans ORS571 grown under free-living and symbiotic conditions.</title>
        <authorList>
            <person name="Tsukada S."/>
            <person name="Aono T."/>
            <person name="Akiba N."/>
            <person name="Lee KB."/>
            <person name="Liu CT."/>
            <person name="Toyazaki H."/>
            <person name="Oyaizu H."/>
        </authorList>
    </citation>
    <scope>NUCLEOTIDE SEQUENCE [LARGE SCALE GENOMIC DNA]</scope>
    <source>
        <strain evidence="8">ATCC 43989 / DSM 5975 / JCM 20966 / LMG 6465 / NBRC 14845 / NCIMB 13405 / ORS 571</strain>
    </source>
</reference>
<dbReference type="InterPro" id="IPR011006">
    <property type="entry name" value="CheY-like_superfamily"/>
</dbReference>
<dbReference type="InterPro" id="IPR001789">
    <property type="entry name" value="Sig_transdc_resp-reg_receiver"/>
</dbReference>
<dbReference type="RefSeq" id="WP_012171816.1">
    <property type="nucleotide sequence ID" value="NC_009937.1"/>
</dbReference>
<dbReference type="CDD" id="cd06170">
    <property type="entry name" value="LuxR_C_like"/>
    <property type="match status" value="1"/>
</dbReference>
<dbReference type="Gene3D" id="3.40.50.2300">
    <property type="match status" value="1"/>
</dbReference>
<evidence type="ECO:0000256" key="4">
    <source>
        <dbReference type="PROSITE-ProRule" id="PRU00169"/>
    </source>
</evidence>
<dbReference type="STRING" id="438753.AZC_3293"/>
<evidence type="ECO:0000313" key="7">
    <source>
        <dbReference type="EMBL" id="BAF89291.1"/>
    </source>
</evidence>
<dbReference type="PANTHER" id="PTHR44688">
    <property type="entry name" value="DNA-BINDING TRANSCRIPTIONAL ACTIVATOR DEVR_DOSR"/>
    <property type="match status" value="1"/>
</dbReference>
<dbReference type="HOGENOM" id="CLU_000445_90_4_5"/>
<reference evidence="7 8" key="3">
    <citation type="journal article" date="2008" name="BMC Genomics">
        <title>The genome of the versatile nitrogen fixer Azorhizobium caulinodans ORS571.</title>
        <authorList>
            <person name="Lee KB."/>
            <person name="Backer P.D."/>
            <person name="Aono T."/>
            <person name="Liu CT."/>
            <person name="Suzuki S."/>
            <person name="Suzuki T."/>
            <person name="Kaneko T."/>
            <person name="Yamada M."/>
            <person name="Tabata S."/>
            <person name="Kupfer D.M."/>
            <person name="Najar F.Z."/>
            <person name="Wiley G.B."/>
            <person name="Roe B."/>
            <person name="Binnewies T.T."/>
            <person name="Ussery D.W."/>
            <person name="D'Haeze W."/>
            <person name="Herder J.D."/>
            <person name="Gevers D."/>
            <person name="Vereecke D."/>
            <person name="Holsters M."/>
            <person name="Oyaizu H."/>
        </authorList>
    </citation>
    <scope>NUCLEOTIDE SEQUENCE [LARGE SCALE GENOMIC DNA]</scope>
    <source>
        <strain evidence="8">ATCC 43989 / DSM 5975 / JCM 20966 / LMG 6465 / NBRC 14845 / NCIMB 13405 / ORS 571</strain>
    </source>
</reference>
<dbReference type="EMBL" id="AP009384">
    <property type="protein sequence ID" value="BAF89291.1"/>
    <property type="molecule type" value="Genomic_DNA"/>
</dbReference>
<organism evidence="7 8">
    <name type="scientific">Azorhizobium caulinodans (strain ATCC 43989 / DSM 5975 / JCM 20966 / LMG 6465 / NBRC 14845 / NCIMB 13405 / ORS 571)</name>
    <dbReference type="NCBI Taxonomy" id="438753"/>
    <lineage>
        <taxon>Bacteria</taxon>
        <taxon>Pseudomonadati</taxon>
        <taxon>Pseudomonadota</taxon>
        <taxon>Alphaproteobacteria</taxon>
        <taxon>Hyphomicrobiales</taxon>
        <taxon>Xanthobacteraceae</taxon>
        <taxon>Azorhizobium</taxon>
    </lineage>
</organism>
<dbReference type="InterPro" id="IPR036388">
    <property type="entry name" value="WH-like_DNA-bd_sf"/>
</dbReference>
<dbReference type="PRINTS" id="PR00038">
    <property type="entry name" value="HTHLUXR"/>
</dbReference>
<feature type="domain" description="HTH luxR-type" evidence="5">
    <location>
        <begin position="131"/>
        <end position="196"/>
    </location>
</feature>
<dbReference type="InterPro" id="IPR016032">
    <property type="entry name" value="Sig_transdc_resp-reg_C-effctor"/>
</dbReference>
<dbReference type="GO" id="GO:0006355">
    <property type="term" value="P:regulation of DNA-templated transcription"/>
    <property type="evidence" value="ECO:0007669"/>
    <property type="project" value="InterPro"/>
</dbReference>
<dbReference type="GO" id="GO:0003677">
    <property type="term" value="F:DNA binding"/>
    <property type="evidence" value="ECO:0007669"/>
    <property type="project" value="UniProtKB-KW"/>
</dbReference>
<dbReference type="Pfam" id="PF00196">
    <property type="entry name" value="GerE"/>
    <property type="match status" value="1"/>
</dbReference>
<evidence type="ECO:0000256" key="2">
    <source>
        <dbReference type="ARBA" id="ARBA00023125"/>
    </source>
</evidence>
<reference evidence="8" key="2">
    <citation type="submission" date="2007-04" db="EMBL/GenBank/DDBJ databases">
        <title>Complete genome sequence of the nitrogen-fixing bacterium Azorhizobium caulinodans ORS571.</title>
        <authorList>
            <person name="Lee K.B."/>
            <person name="Backer P.D."/>
            <person name="Aono T."/>
            <person name="Liu C.T."/>
            <person name="Suzuki S."/>
            <person name="Suzuki T."/>
            <person name="Kaneko T."/>
            <person name="Yamada M."/>
            <person name="Tabata S."/>
            <person name="Kupfer D.M."/>
            <person name="Najar F.Z."/>
            <person name="Wiley G.B."/>
            <person name="Roe B."/>
            <person name="Binnewies T."/>
            <person name="Ussery D."/>
            <person name="Vereecke D."/>
            <person name="Gevers D."/>
            <person name="Holsters M."/>
            <person name="Oyaizu H."/>
        </authorList>
    </citation>
    <scope>NUCLEOTIDE SEQUENCE [LARGE SCALE GENOMIC DNA]</scope>
    <source>
        <strain evidence="8">ATCC 43989 / DSM 5975 / JCM 20966 / LMG 6465 / NBRC 14845 / NCIMB 13405 / ORS 571</strain>
    </source>
</reference>
<dbReference type="KEGG" id="azc:AZC_3293"/>
<reference evidence="7 8" key="1">
    <citation type="journal article" date="2007" name="Appl. Environ. Microbiol.">
        <title>Rhizobial factors required for stem nodule maturation and maintenance in Sesbania rostrata-Azorhizobium caulinodans ORS571 symbiosis.</title>
        <authorList>
            <person name="Suzuki S."/>
            <person name="Aono T."/>
            <person name="Lee KB."/>
            <person name="Suzuki T."/>
            <person name="Liu CT."/>
            <person name="Miwa H."/>
            <person name="Wakao S."/>
            <person name="Iki T."/>
            <person name="Oyaizu H."/>
        </authorList>
    </citation>
    <scope>NUCLEOTIDE SEQUENCE [LARGE SCALE GENOMIC DNA]</scope>
    <source>
        <strain evidence="8">ATCC 43989 / DSM 5975 / JCM 20966 / LMG 6465 / NBRC 14845 / NCIMB 13405 / ORS 571</strain>
    </source>
</reference>
<evidence type="ECO:0000256" key="3">
    <source>
        <dbReference type="ARBA" id="ARBA00023163"/>
    </source>
</evidence>
<dbReference type="PANTHER" id="PTHR44688:SF16">
    <property type="entry name" value="DNA-BINDING TRANSCRIPTIONAL ACTIVATOR DEVR_DOSR"/>
    <property type="match status" value="1"/>
</dbReference>
<gene>
    <name evidence="7" type="primary">luxR</name>
    <name evidence="7" type="ordered locus">AZC_3293</name>
</gene>
<dbReference type="SUPFAM" id="SSF46894">
    <property type="entry name" value="C-terminal effector domain of the bipartite response regulators"/>
    <property type="match status" value="1"/>
</dbReference>
<accession>A8IHL5</accession>
<proteinExistence type="predicted"/>
<evidence type="ECO:0000259" key="6">
    <source>
        <dbReference type="PROSITE" id="PS50110"/>
    </source>
</evidence>
<dbReference type="SUPFAM" id="SSF52172">
    <property type="entry name" value="CheY-like"/>
    <property type="match status" value="1"/>
</dbReference>
<dbReference type="SMART" id="SM00448">
    <property type="entry name" value="REC"/>
    <property type="match status" value="1"/>
</dbReference>
<protein>
    <submittedName>
        <fullName evidence="7">Regulatory protein</fullName>
    </submittedName>
</protein>
<dbReference type="SMART" id="SM00421">
    <property type="entry name" value="HTH_LUXR"/>
    <property type="match status" value="1"/>
</dbReference>
<sequence length="201" mass="22121">MTPVRIYLVDDDQPVREALCLLLGTYGMTVEAFADPATFLAHVDRSRPGCLILDLRMPMISGLQLQQKLVERGIDWPVIMITGHGDVNACRRAFKAGVLDFLSKPLDEQVLLDAIAAAEKALEQVLERAEAQDLLGRLTEREREVLDMVCQGWASKEIATALNVSARTIDAHRAHIAEKLGTSSVAEFVRLTLADPATTSR</sequence>
<name>A8IHL5_AZOC5</name>
<dbReference type="Pfam" id="PF00072">
    <property type="entry name" value="Response_reg"/>
    <property type="match status" value="1"/>
</dbReference>
<feature type="domain" description="Response regulatory" evidence="6">
    <location>
        <begin position="5"/>
        <end position="119"/>
    </location>
</feature>
<keyword evidence="8" id="KW-1185">Reference proteome</keyword>
<dbReference type="InterPro" id="IPR000792">
    <property type="entry name" value="Tscrpt_reg_LuxR_C"/>
</dbReference>
<keyword evidence="1" id="KW-0805">Transcription regulation</keyword>
<dbReference type="AlphaFoldDB" id="A8IHL5"/>
<dbReference type="PROSITE" id="PS00622">
    <property type="entry name" value="HTH_LUXR_1"/>
    <property type="match status" value="1"/>
</dbReference>
<keyword evidence="2" id="KW-0238">DNA-binding</keyword>
<evidence type="ECO:0000313" key="8">
    <source>
        <dbReference type="Proteomes" id="UP000000270"/>
    </source>
</evidence>
<reference evidence="7 8" key="5">
    <citation type="journal article" date="2010" name="Appl. Environ. Microbiol.">
        <title>phrR-like gene praR of Azorhizobium caulinodans ORS571 is essential for symbiosis with Sesbania rostrata and is involved in expression of reb genes.</title>
        <authorList>
            <person name="Akiba N."/>
            <person name="Aono T."/>
            <person name="Toyazaki H."/>
            <person name="Sato S."/>
            <person name="Oyaizu H."/>
        </authorList>
    </citation>
    <scope>NUCLEOTIDE SEQUENCE [LARGE SCALE GENOMIC DNA]</scope>
    <source>
        <strain evidence="8">ATCC 43989 / DSM 5975 / JCM 20966 / LMG 6465 / NBRC 14845 / NCIMB 13405 / ORS 571</strain>
    </source>
</reference>
<evidence type="ECO:0000259" key="5">
    <source>
        <dbReference type="PROSITE" id="PS50043"/>
    </source>
</evidence>
<feature type="modified residue" description="4-aspartylphosphate" evidence="4">
    <location>
        <position position="54"/>
    </location>
</feature>
<dbReference type="eggNOG" id="COG4566">
    <property type="taxonomic scope" value="Bacteria"/>
</dbReference>
<dbReference type="PROSITE" id="PS50110">
    <property type="entry name" value="RESPONSE_REGULATORY"/>
    <property type="match status" value="1"/>
</dbReference>